<feature type="region of interest" description="Disordered" evidence="1">
    <location>
        <begin position="23"/>
        <end position="47"/>
    </location>
</feature>
<protein>
    <submittedName>
        <fullName evidence="2">Uncharacterized protein</fullName>
    </submittedName>
</protein>
<evidence type="ECO:0000256" key="1">
    <source>
        <dbReference type="SAM" id="MobiDB-lite"/>
    </source>
</evidence>
<proteinExistence type="predicted"/>
<feature type="compositionally biased region" description="Basic residues" evidence="1">
    <location>
        <begin position="25"/>
        <end position="40"/>
    </location>
</feature>
<dbReference type="EMBL" id="JAGZEE010000070">
    <property type="protein sequence ID" value="MBS5413637.1"/>
    <property type="molecule type" value="Genomic_DNA"/>
</dbReference>
<reference evidence="2" key="1">
    <citation type="submission" date="2021-02" db="EMBL/GenBank/DDBJ databases">
        <title>Infant gut strain persistence is associated with maternal origin, phylogeny, and functional potential including surface adhesion and iron acquisition.</title>
        <authorList>
            <person name="Lou Y.C."/>
        </authorList>
    </citation>
    <scope>NUCLEOTIDE SEQUENCE</scope>
    <source>
        <strain evidence="2">L3_082_243G1_dasL3_082_243G1_maxbin2.maxbin.015s ta_sub</strain>
    </source>
</reference>
<comment type="caution">
    <text evidence="2">The sequence shown here is derived from an EMBL/GenBank/DDBJ whole genome shotgun (WGS) entry which is preliminary data.</text>
</comment>
<gene>
    <name evidence="2" type="ORF">KHY35_23520</name>
</gene>
<dbReference type="Proteomes" id="UP000782901">
    <property type="component" value="Unassembled WGS sequence"/>
</dbReference>
<organism evidence="2 3">
    <name type="scientific">Bacteroides thetaiotaomicron</name>
    <dbReference type="NCBI Taxonomy" id="818"/>
    <lineage>
        <taxon>Bacteria</taxon>
        <taxon>Pseudomonadati</taxon>
        <taxon>Bacteroidota</taxon>
        <taxon>Bacteroidia</taxon>
        <taxon>Bacteroidales</taxon>
        <taxon>Bacteroidaceae</taxon>
        <taxon>Bacteroides</taxon>
    </lineage>
</organism>
<dbReference type="AlphaFoldDB" id="A0A943HUB1"/>
<accession>A0A943HUB1</accession>
<name>A0A943HUB1_BACT4</name>
<sequence>MAKKKNKKQRSWIIQRIRIQESNKRQRRQRLRRKKRRRKNQSPLFSRTVRIPRRFRRKAMLLSEKRLKPLTKIEYIQKKERLLNNGLPANLKYLLHAKESPFNLKAIRKEKFCSHGIIPIPESFSILDNANDSFLTFRKIISALFIENSMSVVLDYEKCTHVDLGTQVLLDIILKEFWTFARKSQMADRNKRNFFPISIGGDKINNEDIQKLLFSVGSPATLSVKERDFKDIIKYKLCLHDNNKEKDLEKRAAQKELDTTQMVDYVIECLRRMNKELTSEKLNDLCTVIGEILINAEEHSSTQYRFSIGYFKEEKQDEDHFGIFRLVILNFGQTIYQKFKSPDCPNQDIVSRMKELSESYTKRFLFLPGKFEEETLWTLYALQEGVTSVSTQKYKRGNGSIRFIDSFFNIKGSQSVDNISKMSILSGKTRIIFDGKYKIATKKNNSGDVFNVMTFNQSDNIEDKPDSDYVYSAKHYFPGTMICAKILLNDDDIKQIK</sequence>
<evidence type="ECO:0000313" key="2">
    <source>
        <dbReference type="EMBL" id="MBS5413637.1"/>
    </source>
</evidence>
<evidence type="ECO:0000313" key="3">
    <source>
        <dbReference type="Proteomes" id="UP000782901"/>
    </source>
</evidence>